<dbReference type="InterPro" id="IPR037135">
    <property type="entry name" value="DUF1653-like_dom_sf"/>
</dbReference>
<dbReference type="Proteomes" id="UP000178817">
    <property type="component" value="Unassembled WGS sequence"/>
</dbReference>
<evidence type="ECO:0000313" key="3">
    <source>
        <dbReference type="Proteomes" id="UP000178817"/>
    </source>
</evidence>
<gene>
    <name evidence="2" type="ORF">A3B07_01925</name>
</gene>
<reference evidence="2 3" key="1">
    <citation type="journal article" date="2016" name="Nat. Commun.">
        <title>Thousands of microbial genomes shed light on interconnected biogeochemical processes in an aquifer system.</title>
        <authorList>
            <person name="Anantharaman K."/>
            <person name="Brown C.T."/>
            <person name="Hug L.A."/>
            <person name="Sharon I."/>
            <person name="Castelle C.J."/>
            <person name="Probst A.J."/>
            <person name="Thomas B.C."/>
            <person name="Singh A."/>
            <person name="Wilkins M.J."/>
            <person name="Karaoz U."/>
            <person name="Brodie E.L."/>
            <person name="Williams K.H."/>
            <person name="Hubbard S.S."/>
            <person name="Banfield J.F."/>
        </authorList>
    </citation>
    <scope>NUCLEOTIDE SEQUENCE [LARGE SCALE GENOMIC DNA]</scope>
</reference>
<dbReference type="STRING" id="1802726.A3B07_01925"/>
<protein>
    <recommendedName>
        <fullName evidence="1">DUF1653 domain-containing protein</fullName>
    </recommendedName>
</protein>
<dbReference type="EMBL" id="MHUV01000005">
    <property type="protein sequence ID" value="OHA82684.1"/>
    <property type="molecule type" value="Genomic_DNA"/>
</dbReference>
<dbReference type="Gene3D" id="2.30.30.320">
    <property type="entry name" value="DUF1653-like domain"/>
    <property type="match status" value="1"/>
</dbReference>
<sequence>MQKEHIKKPTDIQKGLYEHYKNGKRYEVLDVVLHSETLEEMVVYRALYDEKITWVRPRAMFFEEVEKEGKKVSRFVYVG</sequence>
<dbReference type="InterPro" id="IPR023387">
    <property type="entry name" value="DUF1653-like_dom"/>
</dbReference>
<dbReference type="Pfam" id="PF07866">
    <property type="entry name" value="DUF1653"/>
    <property type="match status" value="1"/>
</dbReference>
<feature type="domain" description="DUF1653" evidence="1">
    <location>
        <begin position="15"/>
        <end position="76"/>
    </location>
</feature>
<organism evidence="2 3">
    <name type="scientific">Candidatus Yonathbacteria bacterium RIFCSPLOWO2_01_FULL_43_27</name>
    <dbReference type="NCBI Taxonomy" id="1802726"/>
    <lineage>
        <taxon>Bacteria</taxon>
        <taxon>Candidatus Yonathiibacteriota</taxon>
    </lineage>
</organism>
<accession>A0A1G2SCG3</accession>
<proteinExistence type="predicted"/>
<name>A0A1G2SCG3_9BACT</name>
<evidence type="ECO:0000259" key="1">
    <source>
        <dbReference type="Pfam" id="PF07866"/>
    </source>
</evidence>
<evidence type="ECO:0000313" key="2">
    <source>
        <dbReference type="EMBL" id="OHA82684.1"/>
    </source>
</evidence>
<comment type="caution">
    <text evidence="2">The sequence shown here is derived from an EMBL/GenBank/DDBJ whole genome shotgun (WGS) entry which is preliminary data.</text>
</comment>
<dbReference type="AlphaFoldDB" id="A0A1G2SCG3"/>